<dbReference type="Proteomes" id="UP000218165">
    <property type="component" value="Chromosome"/>
</dbReference>
<dbReference type="OrthoDB" id="3187690at2"/>
<evidence type="ECO:0000313" key="3">
    <source>
        <dbReference type="Proteomes" id="UP000218165"/>
    </source>
</evidence>
<dbReference type="RefSeq" id="WP_096801838.1">
    <property type="nucleotide sequence ID" value="NZ_CP023563.1"/>
</dbReference>
<dbReference type="EMBL" id="CP023563">
    <property type="protein sequence ID" value="ATG50698.1"/>
    <property type="molecule type" value="Genomic_DNA"/>
</dbReference>
<name>A0A291GKI4_9MICO</name>
<dbReference type="CDD" id="cd09729">
    <property type="entry name" value="Cse1_I-E"/>
    <property type="match status" value="1"/>
</dbReference>
<accession>A0A291GKI4</accession>
<gene>
    <name evidence="2" type="primary">casA</name>
    <name evidence="2" type="ORF">CFK38_03560</name>
</gene>
<dbReference type="Gene3D" id="1.10.132.100">
    <property type="match status" value="1"/>
</dbReference>
<dbReference type="AlphaFoldDB" id="A0A291GKI4"/>
<dbReference type="KEGG" id="brz:CFK38_03560"/>
<organism evidence="2 3">
    <name type="scientific">Brachybacterium vulturis</name>
    <dbReference type="NCBI Taxonomy" id="2017484"/>
    <lineage>
        <taxon>Bacteria</taxon>
        <taxon>Bacillati</taxon>
        <taxon>Actinomycetota</taxon>
        <taxon>Actinomycetes</taxon>
        <taxon>Micrococcales</taxon>
        <taxon>Dermabacteraceae</taxon>
        <taxon>Brachybacterium</taxon>
    </lineage>
</organism>
<evidence type="ECO:0000256" key="1">
    <source>
        <dbReference type="SAM" id="MobiDB-lite"/>
    </source>
</evidence>
<dbReference type="InterPro" id="IPR013381">
    <property type="entry name" value="CRISPR-assoc_prot_Cse1"/>
</dbReference>
<dbReference type="Pfam" id="PF09481">
    <property type="entry name" value="CRISPR_Cse1"/>
    <property type="match status" value="1"/>
</dbReference>
<feature type="compositionally biased region" description="Basic and acidic residues" evidence="1">
    <location>
        <begin position="231"/>
        <end position="245"/>
    </location>
</feature>
<evidence type="ECO:0000313" key="2">
    <source>
        <dbReference type="EMBL" id="ATG50698.1"/>
    </source>
</evidence>
<protein>
    <submittedName>
        <fullName evidence="2">Type I-E CRISPR-associated protein Cse1/CasA</fullName>
    </submittedName>
</protein>
<reference evidence="3" key="1">
    <citation type="submission" date="2017-09" db="EMBL/GenBank/DDBJ databases">
        <title>Brachybacterium sp. VM2412.</title>
        <authorList>
            <person name="Tak E.J."/>
            <person name="Bae J.-W."/>
        </authorList>
    </citation>
    <scope>NUCLEOTIDE SEQUENCE [LARGE SCALE GENOMIC DNA]</scope>
    <source>
        <strain evidence="3">VM2412</strain>
    </source>
</reference>
<feature type="region of interest" description="Disordered" evidence="1">
    <location>
        <begin position="540"/>
        <end position="562"/>
    </location>
</feature>
<feature type="compositionally biased region" description="Polar residues" evidence="1">
    <location>
        <begin position="548"/>
        <end position="562"/>
    </location>
</feature>
<dbReference type="NCBIfam" id="TIGR02547">
    <property type="entry name" value="casA_cse1"/>
    <property type="match status" value="1"/>
</dbReference>
<feature type="region of interest" description="Disordered" evidence="1">
    <location>
        <begin position="223"/>
        <end position="257"/>
    </location>
</feature>
<sequence>MEDRTSFSLVTEPWIRCQQTDGTDVVLSLEEVFDGTRPVAGLRGDSPTQDYAVLRVLLAVFWRAHRGDAVVAPGRTFDFEDWREGAWHEAVDGEADATVLDYLDQHRDRFDLLHPQHPFMQVADLHTSKDSRPAIARIVPEAESDYFTMRAGEALGSLPFDEATRWLVHTHAYDYSGIKSGAVGDPRVTGGKGYPIGTGWSGMTGGTTILGASLRETLVLNTSPGPLLAGEEDRPVWEREPDGPAERSAPAPKGPADLATWQSRRIRLFREGNRITGVLVSNGDRIPDAGANVFGDPMTPYRFSTNKSSKTQDVFYPRPYDPNRMMWRSLEPLIALDGDVTLARGERSGRRPETLDALARARDEGLAESQSVLSLRLTSASYGPQASSMATTVDARLDVPRRILAPGAGSVRQAVLANAKATLSASVALGVFGGRLLMAAGGEYSFQAAHTDAMLADLEQDFREWLAVLDPDFADASMVEWQQVVETRVRDRANLLLRGAGPKALIGREISQNDRVSLLTAGTAYSRLQRDLRKALPLLPAPQKSTDHSPGTYTFQELTTDE</sequence>
<proteinExistence type="predicted"/>
<keyword evidence="3" id="KW-1185">Reference proteome</keyword>